<dbReference type="PANTHER" id="PTHR22923">
    <property type="entry name" value="CEREBELLIN-RELATED"/>
    <property type="match status" value="1"/>
</dbReference>
<dbReference type="SUPFAM" id="SSF49842">
    <property type="entry name" value="TNF-like"/>
    <property type="match status" value="1"/>
</dbReference>
<keyword evidence="9" id="KW-1185">Reference proteome</keyword>
<evidence type="ECO:0000259" key="7">
    <source>
        <dbReference type="PROSITE" id="PS50871"/>
    </source>
</evidence>
<organism evidence="8 9">
    <name type="scientific">Littorina saxatilis</name>
    <dbReference type="NCBI Taxonomy" id="31220"/>
    <lineage>
        <taxon>Eukaryota</taxon>
        <taxon>Metazoa</taxon>
        <taxon>Spiralia</taxon>
        <taxon>Lophotrochozoa</taxon>
        <taxon>Mollusca</taxon>
        <taxon>Gastropoda</taxon>
        <taxon>Caenogastropoda</taxon>
        <taxon>Littorinimorpha</taxon>
        <taxon>Littorinoidea</taxon>
        <taxon>Littorinidae</taxon>
        <taxon>Littorina</taxon>
    </lineage>
</organism>
<feature type="chain" id="PRO_5042901517" evidence="5">
    <location>
        <begin position="19"/>
        <end position="425"/>
    </location>
</feature>
<dbReference type="EMBL" id="JBAMIC010000018">
    <property type="protein sequence ID" value="KAK7094673.1"/>
    <property type="molecule type" value="Genomic_DNA"/>
</dbReference>
<dbReference type="InterPro" id="IPR007110">
    <property type="entry name" value="Ig-like_dom"/>
</dbReference>
<dbReference type="Gene3D" id="2.60.40.10">
    <property type="entry name" value="Immunoglobulins"/>
    <property type="match status" value="1"/>
</dbReference>
<evidence type="ECO:0000256" key="5">
    <source>
        <dbReference type="SAM" id="SignalP"/>
    </source>
</evidence>
<comment type="caution">
    <text evidence="8">The sequence shown here is derived from an EMBL/GenBank/DDBJ whole genome shotgun (WGS) entry which is preliminary data.</text>
</comment>
<dbReference type="PROSITE" id="PS50871">
    <property type="entry name" value="C1Q"/>
    <property type="match status" value="1"/>
</dbReference>
<proteinExistence type="predicted"/>
<dbReference type="AlphaFoldDB" id="A0AAN9AWK1"/>
<dbReference type="Proteomes" id="UP001374579">
    <property type="component" value="Unassembled WGS sequence"/>
</dbReference>
<feature type="domain" description="C1q" evidence="7">
    <location>
        <begin position="293"/>
        <end position="425"/>
    </location>
</feature>
<evidence type="ECO:0000256" key="2">
    <source>
        <dbReference type="ARBA" id="ARBA00022525"/>
    </source>
</evidence>
<dbReference type="SMART" id="SM00110">
    <property type="entry name" value="C1Q"/>
    <property type="match status" value="1"/>
</dbReference>
<keyword evidence="3 5" id="KW-0732">Signal</keyword>
<dbReference type="Pfam" id="PF00386">
    <property type="entry name" value="C1q"/>
    <property type="match status" value="1"/>
</dbReference>
<evidence type="ECO:0000259" key="6">
    <source>
        <dbReference type="PROSITE" id="PS50835"/>
    </source>
</evidence>
<dbReference type="Gene3D" id="2.60.120.40">
    <property type="match status" value="1"/>
</dbReference>
<feature type="signal peptide" evidence="5">
    <location>
        <begin position="1"/>
        <end position="18"/>
    </location>
</feature>
<dbReference type="PROSITE" id="PS50835">
    <property type="entry name" value="IG_LIKE"/>
    <property type="match status" value="1"/>
</dbReference>
<dbReference type="InterPro" id="IPR008983">
    <property type="entry name" value="Tumour_necrosis_fac-like_dom"/>
</dbReference>
<evidence type="ECO:0000256" key="3">
    <source>
        <dbReference type="ARBA" id="ARBA00022729"/>
    </source>
</evidence>
<dbReference type="InterPro" id="IPR050822">
    <property type="entry name" value="Cerebellin_Synaptic_Org"/>
</dbReference>
<evidence type="ECO:0000313" key="8">
    <source>
        <dbReference type="EMBL" id="KAK7094673.1"/>
    </source>
</evidence>
<protein>
    <submittedName>
        <fullName evidence="8">Uncharacterized protein</fullName>
    </submittedName>
</protein>
<feature type="coiled-coil region" evidence="4">
    <location>
        <begin position="270"/>
        <end position="297"/>
    </location>
</feature>
<reference evidence="8 9" key="1">
    <citation type="submission" date="2024-02" db="EMBL/GenBank/DDBJ databases">
        <title>Chromosome-scale genome assembly of the rough periwinkle Littorina saxatilis.</title>
        <authorList>
            <person name="De Jode A."/>
            <person name="Faria R."/>
            <person name="Formenti G."/>
            <person name="Sims Y."/>
            <person name="Smith T.P."/>
            <person name="Tracey A."/>
            <person name="Wood J.M.D."/>
            <person name="Zagrodzka Z.B."/>
            <person name="Johannesson K."/>
            <person name="Butlin R.K."/>
            <person name="Leder E.H."/>
        </authorList>
    </citation>
    <scope>NUCLEOTIDE SEQUENCE [LARGE SCALE GENOMIC DNA]</scope>
    <source>
        <strain evidence="8">Snail1</strain>
        <tissue evidence="8">Muscle</tissue>
    </source>
</reference>
<sequence length="425" mass="46465">MRVMFGVLLSTLLSLTTALQWTDSLTNNTVMTVCSKTEIHLPWNFTLTPDERVEDIKWIYRAEDGSEELIAIFTAGQFGPMPPFSGRVQWTGQGGIVVSQAQSGHYTVVVHTGDATHPLVTFSKNVSVSVADAPTAESSKLHVLQMSDAVVDNTTGQWRVQLSCGVFTALGRPAVHVVWATPDGQTLESSGEENGTFHLLLPNPPSGGNYTCTLPPLSPASRCLPPLSPLLEGATVHVDQVKVSFTLLEARQKETEDRQRDTGTRQQETQRKLVADNEQLKKDVTDLQARLGTAKLRISFHATLALDFTGSGPIQPFDVVTNEGDAFNDTSGVFTAPRNGTYFFAASAATKSPDKWIYVHLMKNDNVNVARAITKQYADNHTMGSMHATLYLVAGERVWLKNLQPDGEYVFFTTSFTGFLVSADV</sequence>
<dbReference type="GO" id="GO:0005615">
    <property type="term" value="C:extracellular space"/>
    <property type="evidence" value="ECO:0007669"/>
    <property type="project" value="TreeGrafter"/>
</dbReference>
<keyword evidence="4" id="KW-0175">Coiled coil</keyword>
<evidence type="ECO:0000256" key="1">
    <source>
        <dbReference type="ARBA" id="ARBA00004613"/>
    </source>
</evidence>
<dbReference type="InterPro" id="IPR001073">
    <property type="entry name" value="C1q_dom"/>
</dbReference>
<keyword evidence="2" id="KW-0964">Secreted</keyword>
<dbReference type="InterPro" id="IPR013783">
    <property type="entry name" value="Ig-like_fold"/>
</dbReference>
<evidence type="ECO:0000313" key="9">
    <source>
        <dbReference type="Proteomes" id="UP001374579"/>
    </source>
</evidence>
<gene>
    <name evidence="8" type="ORF">V1264_006192</name>
</gene>
<name>A0AAN9AWK1_9CAEN</name>
<accession>A0AAN9AWK1</accession>
<dbReference type="PANTHER" id="PTHR22923:SF62">
    <property type="entry name" value="CVP18"/>
    <property type="match status" value="1"/>
</dbReference>
<evidence type="ECO:0000256" key="4">
    <source>
        <dbReference type="SAM" id="Coils"/>
    </source>
</evidence>
<feature type="domain" description="Ig-like" evidence="6">
    <location>
        <begin position="134"/>
        <end position="214"/>
    </location>
</feature>
<comment type="subcellular location">
    <subcellularLocation>
        <location evidence="1">Secreted</location>
    </subcellularLocation>
</comment>